<dbReference type="EMBL" id="VCAU01000105">
    <property type="protein sequence ID" value="KAF9885047.1"/>
    <property type="molecule type" value="Genomic_DNA"/>
</dbReference>
<comment type="caution">
    <text evidence="7">The sequence shown here is derived from an EMBL/GenBank/DDBJ whole genome shotgun (WGS) entry which is preliminary data.</text>
</comment>
<evidence type="ECO:0000256" key="5">
    <source>
        <dbReference type="ARBA" id="ARBA00023033"/>
    </source>
</evidence>
<dbReference type="AlphaFoldDB" id="A0AAD4CG49"/>
<proteinExistence type="inferred from homology"/>
<accession>A0AAD4CG49</accession>
<keyword evidence="2" id="KW-0285">Flavoprotein</keyword>
<reference evidence="7" key="1">
    <citation type="journal article" date="2019" name="Beilstein J. Org. Chem.">
        <title>Nanangenines: drimane sesquiterpenoids as the dominant metabolite cohort of a novel Australian fungus, Aspergillus nanangensis.</title>
        <authorList>
            <person name="Lacey H.J."/>
            <person name="Gilchrist C.L.M."/>
            <person name="Crombie A."/>
            <person name="Kalaitzis J.A."/>
            <person name="Vuong D."/>
            <person name="Rutledge P.J."/>
            <person name="Turner P."/>
            <person name="Pitt J.I."/>
            <person name="Lacey E."/>
            <person name="Chooi Y.H."/>
            <person name="Piggott A.M."/>
        </authorList>
    </citation>
    <scope>NUCLEOTIDE SEQUENCE</scope>
    <source>
        <strain evidence="7">MST-FP2251</strain>
    </source>
</reference>
<evidence type="ECO:0000256" key="1">
    <source>
        <dbReference type="ARBA" id="ARBA00007992"/>
    </source>
</evidence>
<dbReference type="InterPro" id="IPR002938">
    <property type="entry name" value="FAD-bd"/>
</dbReference>
<dbReference type="SUPFAM" id="SSF54373">
    <property type="entry name" value="FAD-linked reductases, C-terminal domain"/>
    <property type="match status" value="1"/>
</dbReference>
<dbReference type="PANTHER" id="PTHR13789:SF314">
    <property type="entry name" value="FAD-BINDING DOMAIN-CONTAINING PROTEIN"/>
    <property type="match status" value="1"/>
</dbReference>
<dbReference type="PANTHER" id="PTHR13789">
    <property type="entry name" value="MONOOXYGENASE"/>
    <property type="match status" value="1"/>
</dbReference>
<protein>
    <recommendedName>
        <fullName evidence="6">FAD-binding domain-containing protein</fullName>
    </recommendedName>
</protein>
<keyword evidence="5" id="KW-0503">Monooxygenase</keyword>
<dbReference type="GO" id="GO:0071949">
    <property type="term" value="F:FAD binding"/>
    <property type="evidence" value="ECO:0007669"/>
    <property type="project" value="InterPro"/>
</dbReference>
<dbReference type="SUPFAM" id="SSF51905">
    <property type="entry name" value="FAD/NAD(P)-binding domain"/>
    <property type="match status" value="1"/>
</dbReference>
<dbReference type="PRINTS" id="PR00420">
    <property type="entry name" value="RNGMNOXGNASE"/>
</dbReference>
<dbReference type="InterPro" id="IPR050493">
    <property type="entry name" value="FAD-dep_Monooxygenase_BioMet"/>
</dbReference>
<evidence type="ECO:0000256" key="4">
    <source>
        <dbReference type="ARBA" id="ARBA00023002"/>
    </source>
</evidence>
<evidence type="ECO:0000259" key="6">
    <source>
        <dbReference type="Pfam" id="PF01494"/>
    </source>
</evidence>
<sequence length="395" mass="43682">MSATFRIIIVGGGIAGLAAAVALRDKQREITVFEQASQLNEIGAGISLQPNASKIVEDWWGLKDALQQRKSAVDQGARVVYHRQDLQDVLREAATGTDRPGCPVMIRTSSRVISCDVDAGAVTLDDGSTATADLVIAADGIKSKMRRFVLGRDQNAIPTGISAYRFMIPMEELEAIAEFTQFINPRDEYTTMVLCHDHRLVMGPVRKGEAYSVVALVPDETLHEDSSSTSWTSHGEKSKMLGSFSDLPEWLLKPFRNVSSLGLWQLRDLEPLETWINGRCILIGDAAHAMLPTQGQGASQAIEDAEALSAFFQDIQCRPSPHDVHCRLQDAFASRHDRATLIQQYSRQQAKPATEKDSVKIKMDPEEFTSFNYTYNGAKDWLSKVQSKVQRSNNA</sequence>
<keyword evidence="3" id="KW-0274">FAD</keyword>
<dbReference type="Proteomes" id="UP001194746">
    <property type="component" value="Unassembled WGS sequence"/>
</dbReference>
<evidence type="ECO:0000256" key="2">
    <source>
        <dbReference type="ARBA" id="ARBA00022630"/>
    </source>
</evidence>
<evidence type="ECO:0000313" key="7">
    <source>
        <dbReference type="EMBL" id="KAF9885047.1"/>
    </source>
</evidence>
<dbReference type="Pfam" id="PF01494">
    <property type="entry name" value="FAD_binding_3"/>
    <property type="match status" value="1"/>
</dbReference>
<organism evidence="7 8">
    <name type="scientific">Aspergillus nanangensis</name>
    <dbReference type="NCBI Taxonomy" id="2582783"/>
    <lineage>
        <taxon>Eukaryota</taxon>
        <taxon>Fungi</taxon>
        <taxon>Dikarya</taxon>
        <taxon>Ascomycota</taxon>
        <taxon>Pezizomycotina</taxon>
        <taxon>Eurotiomycetes</taxon>
        <taxon>Eurotiomycetidae</taxon>
        <taxon>Eurotiales</taxon>
        <taxon>Aspergillaceae</taxon>
        <taxon>Aspergillus</taxon>
        <taxon>Aspergillus subgen. Circumdati</taxon>
    </lineage>
</organism>
<gene>
    <name evidence="7" type="ORF">FE257_000778</name>
</gene>
<reference evidence="7" key="2">
    <citation type="submission" date="2020-02" db="EMBL/GenBank/DDBJ databases">
        <authorList>
            <person name="Gilchrist C.L.M."/>
            <person name="Chooi Y.-H."/>
        </authorList>
    </citation>
    <scope>NUCLEOTIDE SEQUENCE</scope>
    <source>
        <strain evidence="7">MST-FP2251</strain>
    </source>
</reference>
<evidence type="ECO:0000313" key="8">
    <source>
        <dbReference type="Proteomes" id="UP001194746"/>
    </source>
</evidence>
<evidence type="ECO:0000256" key="3">
    <source>
        <dbReference type="ARBA" id="ARBA00022827"/>
    </source>
</evidence>
<dbReference type="Pfam" id="PF13450">
    <property type="entry name" value="NAD_binding_8"/>
    <property type="match status" value="1"/>
</dbReference>
<keyword evidence="4" id="KW-0560">Oxidoreductase</keyword>
<feature type="domain" description="FAD-binding" evidence="6">
    <location>
        <begin position="80"/>
        <end position="309"/>
    </location>
</feature>
<name>A0AAD4CG49_ASPNN</name>
<dbReference type="Gene3D" id="3.50.50.60">
    <property type="entry name" value="FAD/NAD(P)-binding domain"/>
    <property type="match status" value="1"/>
</dbReference>
<dbReference type="GO" id="GO:0004497">
    <property type="term" value="F:monooxygenase activity"/>
    <property type="evidence" value="ECO:0007669"/>
    <property type="project" value="UniProtKB-KW"/>
</dbReference>
<comment type="similarity">
    <text evidence="1">Belongs to the paxM FAD-dependent monooxygenase family.</text>
</comment>
<keyword evidence="8" id="KW-1185">Reference proteome</keyword>
<dbReference type="InterPro" id="IPR036188">
    <property type="entry name" value="FAD/NAD-bd_sf"/>
</dbReference>